<evidence type="ECO:0000313" key="1">
    <source>
        <dbReference type="EMBL" id="SVC85420.1"/>
    </source>
</evidence>
<sequence>VGEVYGGFYSAGQVDLGRFPYRLARLDTGQAQHIVDQPGEAVAFAVDYAHEFLPYSLANISIGLKGLLMYSSAPRDSVASRSPYWPFVVNITTWISLDSGPDLISLHTLYPLMLDTITSKIRMLGLESRIIDIACTPSP</sequence>
<accession>A0A382QKI8</accession>
<protein>
    <submittedName>
        <fullName evidence="1">Uncharacterized protein</fullName>
    </submittedName>
</protein>
<dbReference type="AlphaFoldDB" id="A0A382QKI8"/>
<reference evidence="1" key="1">
    <citation type="submission" date="2018-05" db="EMBL/GenBank/DDBJ databases">
        <authorList>
            <person name="Lanie J.A."/>
            <person name="Ng W.-L."/>
            <person name="Kazmierczak K.M."/>
            <person name="Andrzejewski T.M."/>
            <person name="Davidsen T.M."/>
            <person name="Wayne K.J."/>
            <person name="Tettelin H."/>
            <person name="Glass J.I."/>
            <person name="Rusch D."/>
            <person name="Podicherti R."/>
            <person name="Tsui H.-C.T."/>
            <person name="Winkler M.E."/>
        </authorList>
    </citation>
    <scope>NUCLEOTIDE SEQUENCE</scope>
</reference>
<feature type="non-terminal residue" evidence="1">
    <location>
        <position position="1"/>
    </location>
</feature>
<gene>
    <name evidence="1" type="ORF">METZ01_LOCUS338274</name>
</gene>
<proteinExistence type="predicted"/>
<dbReference type="EMBL" id="UINC01114832">
    <property type="protein sequence ID" value="SVC85420.1"/>
    <property type="molecule type" value="Genomic_DNA"/>
</dbReference>
<name>A0A382QKI8_9ZZZZ</name>
<organism evidence="1">
    <name type="scientific">marine metagenome</name>
    <dbReference type="NCBI Taxonomy" id="408172"/>
    <lineage>
        <taxon>unclassified sequences</taxon>
        <taxon>metagenomes</taxon>
        <taxon>ecological metagenomes</taxon>
    </lineage>
</organism>
<feature type="non-terminal residue" evidence="1">
    <location>
        <position position="139"/>
    </location>
</feature>